<dbReference type="AlphaFoldDB" id="A0A348HI08"/>
<evidence type="ECO:0000256" key="5">
    <source>
        <dbReference type="ARBA" id="ARBA00022764"/>
    </source>
</evidence>
<dbReference type="KEGG" id="zpl:ZBT109_2530"/>
<evidence type="ECO:0000313" key="8">
    <source>
        <dbReference type="Proteomes" id="UP000267342"/>
    </source>
</evidence>
<evidence type="ECO:0000256" key="2">
    <source>
        <dbReference type="ARBA" id="ARBA00008520"/>
    </source>
</evidence>
<dbReference type="Gene3D" id="3.40.190.10">
    <property type="entry name" value="Periplasmic binding protein-like II"/>
    <property type="match status" value="2"/>
</dbReference>
<dbReference type="PANTHER" id="PTHR30006">
    <property type="entry name" value="THIAMINE-BINDING PERIPLASMIC PROTEIN-RELATED"/>
    <property type="match status" value="1"/>
</dbReference>
<dbReference type="NCBIfam" id="TIGR01276">
    <property type="entry name" value="thiB"/>
    <property type="match status" value="1"/>
</dbReference>
<feature type="signal peptide" evidence="6">
    <location>
        <begin position="1"/>
        <end position="47"/>
    </location>
</feature>
<dbReference type="STRING" id="1123510.GCA_000620025_02634"/>
<proteinExistence type="inferred from homology"/>
<keyword evidence="8" id="KW-1185">Reference proteome</keyword>
<comment type="subcellular location">
    <subcellularLocation>
        <location evidence="1">Periplasm</location>
    </subcellularLocation>
</comment>
<dbReference type="InterPro" id="IPR005967">
    <property type="entry name" value="ThiB"/>
</dbReference>
<accession>A0A348HI08</accession>
<comment type="similarity">
    <text evidence="2">Belongs to the bacterial solute-binding protein 1 family.</text>
</comment>
<feature type="chain" id="PRO_5016890472" evidence="6">
    <location>
        <begin position="48"/>
        <end position="362"/>
    </location>
</feature>
<dbReference type="InterPro" id="IPR005948">
    <property type="entry name" value="ThiB-like"/>
</dbReference>
<dbReference type="GO" id="GO:0030975">
    <property type="term" value="F:thiamine binding"/>
    <property type="evidence" value="ECO:0007669"/>
    <property type="project" value="InterPro"/>
</dbReference>
<dbReference type="EMBL" id="AP018933">
    <property type="protein sequence ID" value="BBG31260.1"/>
    <property type="molecule type" value="Genomic_DNA"/>
</dbReference>
<evidence type="ECO:0000256" key="4">
    <source>
        <dbReference type="ARBA" id="ARBA00022729"/>
    </source>
</evidence>
<evidence type="ECO:0000256" key="1">
    <source>
        <dbReference type="ARBA" id="ARBA00004418"/>
    </source>
</evidence>
<organism evidence="7 8">
    <name type="scientific">Zymobacter palmae</name>
    <dbReference type="NCBI Taxonomy" id="33074"/>
    <lineage>
        <taxon>Bacteria</taxon>
        <taxon>Pseudomonadati</taxon>
        <taxon>Pseudomonadota</taxon>
        <taxon>Gammaproteobacteria</taxon>
        <taxon>Oceanospirillales</taxon>
        <taxon>Halomonadaceae</taxon>
        <taxon>Zymobacter group</taxon>
        <taxon>Zymobacter</taxon>
    </lineage>
</organism>
<dbReference type="GO" id="GO:0030288">
    <property type="term" value="C:outer membrane-bounded periplasmic space"/>
    <property type="evidence" value="ECO:0007669"/>
    <property type="project" value="InterPro"/>
</dbReference>
<reference evidence="7 8" key="1">
    <citation type="submission" date="2018-09" db="EMBL/GenBank/DDBJ databases">
        <title>Zymobacter palmae IAM14233 (=T109) whole genome analysis.</title>
        <authorList>
            <person name="Yanase H."/>
        </authorList>
    </citation>
    <scope>NUCLEOTIDE SEQUENCE [LARGE SCALE GENOMIC DNA]</scope>
    <source>
        <strain evidence="7 8">IAM14233</strain>
    </source>
</reference>
<dbReference type="PANTHER" id="PTHR30006:SF3">
    <property type="entry name" value="THIAMINE-BINDING PERIPLASMIC PROTEIN"/>
    <property type="match status" value="1"/>
</dbReference>
<dbReference type="Pfam" id="PF13531">
    <property type="entry name" value="SBP_bac_11"/>
    <property type="match status" value="1"/>
</dbReference>
<evidence type="ECO:0000256" key="6">
    <source>
        <dbReference type="SAM" id="SignalP"/>
    </source>
</evidence>
<keyword evidence="3" id="KW-0813">Transport</keyword>
<dbReference type="GO" id="GO:0015888">
    <property type="term" value="P:thiamine transport"/>
    <property type="evidence" value="ECO:0007669"/>
    <property type="project" value="InterPro"/>
</dbReference>
<sequence>MPVSGHCLSLPHATLFPTALRRSAMRHRFLTTLVSSLCVLFAASAYADERPTLTVYTYDIFARKVITPELRQQFEAQCQCQLNMVGLGDAGNIMSRLQLEGTKTQADVVLGIDNNQRAEARRSGLFAPLPTHLGTPTLPIDWQDATFMPVDWGWFTFVYDSQKVPTPPASLDELINSDLRVVLEDPRTSTPGLGMLLWMKSVYGDKAAERWQQLARHTVTVSRNWSEAYGLFLHGEADAVLSYSTSPAYHIEKEGEHRYKAMNLSEGLYMQIELAGKLASSAHPREADQFLAFITRPEFQQRMLVTNWMYPAWHDSEIKRPAGYYQDTFTPSRTFMMDDATLDAHRKAWVREWQSAMSGARR</sequence>
<dbReference type="Proteomes" id="UP000267342">
    <property type="component" value="Chromosome"/>
</dbReference>
<dbReference type="NCBIfam" id="TIGR01254">
    <property type="entry name" value="sfuA"/>
    <property type="match status" value="1"/>
</dbReference>
<name>A0A348HI08_9GAMM</name>
<keyword evidence="4 6" id="KW-0732">Signal</keyword>
<dbReference type="SUPFAM" id="SSF53850">
    <property type="entry name" value="Periplasmic binding protein-like II"/>
    <property type="match status" value="1"/>
</dbReference>
<protein>
    <submittedName>
        <fullName evidence="7">ABC-type thiamine transport system, periplasmic protein</fullName>
    </submittedName>
</protein>
<dbReference type="GO" id="GO:0030976">
    <property type="term" value="F:thiamine pyrophosphate binding"/>
    <property type="evidence" value="ECO:0007669"/>
    <property type="project" value="TreeGrafter"/>
</dbReference>
<evidence type="ECO:0000313" key="7">
    <source>
        <dbReference type="EMBL" id="BBG31260.1"/>
    </source>
</evidence>
<keyword evidence="5" id="KW-0574">Periplasm</keyword>
<evidence type="ECO:0000256" key="3">
    <source>
        <dbReference type="ARBA" id="ARBA00022448"/>
    </source>
</evidence>
<gene>
    <name evidence="7" type="ORF">ZBT109_2530</name>
</gene>